<reference evidence="9 10" key="1">
    <citation type="submission" date="2019-07" db="EMBL/GenBank/DDBJ databases">
        <title>Whole genome shotgun sequence of Novosphingobium sediminis NBRC 106119.</title>
        <authorList>
            <person name="Hosoyama A."/>
            <person name="Uohara A."/>
            <person name="Ohji S."/>
            <person name="Ichikawa N."/>
        </authorList>
    </citation>
    <scope>NUCLEOTIDE SEQUENCE [LARGE SCALE GENOMIC DNA]</scope>
    <source>
        <strain evidence="9 10">NBRC 106119</strain>
    </source>
</reference>
<protein>
    <submittedName>
        <fullName evidence="9">Putative cytochrome P450</fullName>
    </submittedName>
</protein>
<accession>A0A512APQ7</accession>
<dbReference type="InterPro" id="IPR001128">
    <property type="entry name" value="Cyt_P450"/>
</dbReference>
<evidence type="ECO:0000313" key="9">
    <source>
        <dbReference type="EMBL" id="GEO01681.1"/>
    </source>
</evidence>
<keyword evidence="4 8" id="KW-0560">Oxidoreductase</keyword>
<proteinExistence type="inferred from homology"/>
<gene>
    <name evidence="9" type="ORF">NSE01_35130</name>
</gene>
<evidence type="ECO:0000256" key="1">
    <source>
        <dbReference type="ARBA" id="ARBA00010617"/>
    </source>
</evidence>
<dbReference type="InterPro" id="IPR002397">
    <property type="entry name" value="Cyt_P450_B"/>
</dbReference>
<keyword evidence="5 8" id="KW-0408">Iron</keyword>
<keyword evidence="3 8" id="KW-0479">Metal-binding</keyword>
<dbReference type="GO" id="GO:0016705">
    <property type="term" value="F:oxidoreductase activity, acting on paired donors, with incorporation or reduction of molecular oxygen"/>
    <property type="evidence" value="ECO:0007669"/>
    <property type="project" value="InterPro"/>
</dbReference>
<dbReference type="SUPFAM" id="SSF48264">
    <property type="entry name" value="Cytochrome P450"/>
    <property type="match status" value="1"/>
</dbReference>
<evidence type="ECO:0000256" key="6">
    <source>
        <dbReference type="ARBA" id="ARBA00023033"/>
    </source>
</evidence>
<evidence type="ECO:0000313" key="10">
    <source>
        <dbReference type="Proteomes" id="UP000321464"/>
    </source>
</evidence>
<comment type="caution">
    <text evidence="9">The sequence shown here is derived from an EMBL/GenBank/DDBJ whole genome shotgun (WGS) entry which is preliminary data.</text>
</comment>
<sequence length="417" mass="46149">MEALERIDATSPENLQNPYPYYDRLRREAPVFRDPKTGIVSVSTYDLVLEVNKKPKVFSSDFSALLSSGGSGTFDAEETAILNQGMPRRNTMLTADPPQHSRYKRIAMHALPLSRVNAMAPYVAEVTNALIDRFIKEGEVEFKSQFAEMLPGIVIADVLGVPRDDIPMFQNWVRAAILRLNGNAKPEQRADLARSEIAMQAYFRGIMAERRAEPGTDVISDLLAARLPEDDGSERPLDDAEIYSIVQQIFTAGQEATAHALAYALAQLLANPEQMAAIMADDSLVPGWVEETARHLSPSHNMWRVVKEDTVLGGVALKAGEAMLLRYGSANRDPAVFDAPDKFDVKRDNVQKHVAFGAGVHTCLGMHLARVEMGTALPILLQRLKNLRFANPDNPFQFAASHILRGMQSLPLRFDPA</sequence>
<dbReference type="Proteomes" id="UP000321464">
    <property type="component" value="Unassembled WGS sequence"/>
</dbReference>
<dbReference type="EMBL" id="BJYR01000025">
    <property type="protein sequence ID" value="GEO01681.1"/>
    <property type="molecule type" value="Genomic_DNA"/>
</dbReference>
<dbReference type="PROSITE" id="PS00086">
    <property type="entry name" value="CYTOCHROME_P450"/>
    <property type="match status" value="1"/>
</dbReference>
<dbReference type="AlphaFoldDB" id="A0A512APQ7"/>
<evidence type="ECO:0000256" key="2">
    <source>
        <dbReference type="ARBA" id="ARBA00022617"/>
    </source>
</evidence>
<evidence type="ECO:0000256" key="4">
    <source>
        <dbReference type="ARBA" id="ARBA00023002"/>
    </source>
</evidence>
<dbReference type="GO" id="GO:0005506">
    <property type="term" value="F:iron ion binding"/>
    <property type="evidence" value="ECO:0007669"/>
    <property type="project" value="InterPro"/>
</dbReference>
<dbReference type="InterPro" id="IPR017972">
    <property type="entry name" value="Cyt_P450_CS"/>
</dbReference>
<dbReference type="Pfam" id="PF00067">
    <property type="entry name" value="p450"/>
    <property type="match status" value="1"/>
</dbReference>
<keyword evidence="6 8" id="KW-0503">Monooxygenase</keyword>
<dbReference type="Gene3D" id="1.10.630.10">
    <property type="entry name" value="Cytochrome P450"/>
    <property type="match status" value="1"/>
</dbReference>
<dbReference type="PANTHER" id="PTHR46696:SF6">
    <property type="entry name" value="P450, PUTATIVE (EUROFUNG)-RELATED"/>
    <property type="match status" value="1"/>
</dbReference>
<dbReference type="GO" id="GO:0020037">
    <property type="term" value="F:heme binding"/>
    <property type="evidence" value="ECO:0007669"/>
    <property type="project" value="InterPro"/>
</dbReference>
<dbReference type="InterPro" id="IPR036396">
    <property type="entry name" value="Cyt_P450_sf"/>
</dbReference>
<organism evidence="9 10">
    <name type="scientific">Novosphingobium sediminis</name>
    <dbReference type="NCBI Taxonomy" id="707214"/>
    <lineage>
        <taxon>Bacteria</taxon>
        <taxon>Pseudomonadati</taxon>
        <taxon>Pseudomonadota</taxon>
        <taxon>Alphaproteobacteria</taxon>
        <taxon>Sphingomonadales</taxon>
        <taxon>Sphingomonadaceae</taxon>
        <taxon>Novosphingobium</taxon>
    </lineage>
</organism>
<dbReference type="RefSeq" id="WP_170233897.1">
    <property type="nucleotide sequence ID" value="NZ_BJYR01000025.1"/>
</dbReference>
<evidence type="ECO:0000256" key="8">
    <source>
        <dbReference type="RuleBase" id="RU000461"/>
    </source>
</evidence>
<keyword evidence="10" id="KW-1185">Reference proteome</keyword>
<evidence type="ECO:0000256" key="7">
    <source>
        <dbReference type="ARBA" id="ARBA00043906"/>
    </source>
</evidence>
<comment type="similarity">
    <text evidence="1 8">Belongs to the cytochrome P450 family.</text>
</comment>
<name>A0A512APQ7_9SPHN</name>
<dbReference type="PRINTS" id="PR00385">
    <property type="entry name" value="P450"/>
</dbReference>
<dbReference type="PANTHER" id="PTHR46696">
    <property type="entry name" value="P450, PUTATIVE (EUROFUNG)-RELATED"/>
    <property type="match status" value="1"/>
</dbReference>
<dbReference type="GO" id="GO:0004497">
    <property type="term" value="F:monooxygenase activity"/>
    <property type="evidence" value="ECO:0007669"/>
    <property type="project" value="UniProtKB-KW"/>
</dbReference>
<keyword evidence="2 8" id="KW-0349">Heme</keyword>
<dbReference type="FunFam" id="1.10.630.10:FF:000018">
    <property type="entry name" value="Cytochrome P450 monooxygenase"/>
    <property type="match status" value="1"/>
</dbReference>
<dbReference type="PRINTS" id="PR00359">
    <property type="entry name" value="BP450"/>
</dbReference>
<evidence type="ECO:0000256" key="3">
    <source>
        <dbReference type="ARBA" id="ARBA00022723"/>
    </source>
</evidence>
<evidence type="ECO:0000256" key="5">
    <source>
        <dbReference type="ARBA" id="ARBA00023004"/>
    </source>
</evidence>
<comment type="function">
    <text evidence="7">Cytochromes P450 are a group of heme-thiolate monooxygenases. They oxidize a variety of structurally unrelated compounds, including steroids, fatty acids, and xenobiotics.</text>
</comment>